<proteinExistence type="predicted"/>
<protein>
    <submittedName>
        <fullName evidence="2">Uncharacterized protein</fullName>
    </submittedName>
</protein>
<gene>
    <name evidence="2" type="ORF">MENT_LOCUS22197</name>
</gene>
<sequence length="82" mass="9439">MLIFIHLILYIFIHSLQSITKNVSGVENSSNNNLNQLEYIYDNYEQTLTIVTLATVDLEIRVETVLSPLVETVQKDYVLLHS</sequence>
<organism evidence="2 3">
    <name type="scientific">Meloidogyne enterolobii</name>
    <name type="common">Root-knot nematode worm</name>
    <name type="synonym">Meloidogyne mayaguensis</name>
    <dbReference type="NCBI Taxonomy" id="390850"/>
    <lineage>
        <taxon>Eukaryota</taxon>
        <taxon>Metazoa</taxon>
        <taxon>Ecdysozoa</taxon>
        <taxon>Nematoda</taxon>
        <taxon>Chromadorea</taxon>
        <taxon>Rhabditida</taxon>
        <taxon>Tylenchina</taxon>
        <taxon>Tylenchomorpha</taxon>
        <taxon>Tylenchoidea</taxon>
        <taxon>Meloidogynidae</taxon>
        <taxon>Meloidogyninae</taxon>
        <taxon>Meloidogyne</taxon>
    </lineage>
</organism>
<evidence type="ECO:0000313" key="2">
    <source>
        <dbReference type="EMBL" id="CAD2170772.1"/>
    </source>
</evidence>
<name>A0A6V7V7I1_MELEN</name>
<dbReference type="Proteomes" id="UP000580250">
    <property type="component" value="Unassembled WGS sequence"/>
</dbReference>
<reference evidence="2 3" key="1">
    <citation type="submission" date="2020-08" db="EMBL/GenBank/DDBJ databases">
        <authorList>
            <person name="Koutsovoulos G."/>
            <person name="Danchin GJ E."/>
        </authorList>
    </citation>
    <scope>NUCLEOTIDE SEQUENCE [LARGE SCALE GENOMIC DNA]</scope>
</reference>
<dbReference type="AlphaFoldDB" id="A0A6V7V7I1"/>
<dbReference type="EMBL" id="CAJEWN010000173">
    <property type="protein sequence ID" value="CAD2170772.1"/>
    <property type="molecule type" value="Genomic_DNA"/>
</dbReference>
<evidence type="ECO:0000313" key="3">
    <source>
        <dbReference type="Proteomes" id="UP000580250"/>
    </source>
</evidence>
<evidence type="ECO:0000256" key="1">
    <source>
        <dbReference type="SAM" id="SignalP"/>
    </source>
</evidence>
<feature type="chain" id="PRO_5028428033" evidence="1">
    <location>
        <begin position="19"/>
        <end position="82"/>
    </location>
</feature>
<comment type="caution">
    <text evidence="2">The sequence shown here is derived from an EMBL/GenBank/DDBJ whole genome shotgun (WGS) entry which is preliminary data.</text>
</comment>
<keyword evidence="1" id="KW-0732">Signal</keyword>
<feature type="signal peptide" evidence="1">
    <location>
        <begin position="1"/>
        <end position="18"/>
    </location>
</feature>
<accession>A0A6V7V7I1</accession>